<accession>A0AAD9DDG9</accession>
<keyword evidence="2" id="KW-0472">Membrane</keyword>
<keyword evidence="2" id="KW-0812">Transmembrane</keyword>
<protein>
    <submittedName>
        <fullName evidence="3">Uncharacterized protein</fullName>
    </submittedName>
</protein>
<keyword evidence="4" id="KW-1185">Reference proteome</keyword>
<dbReference type="EMBL" id="JATAAI010000008">
    <property type="protein sequence ID" value="KAK1743621.1"/>
    <property type="molecule type" value="Genomic_DNA"/>
</dbReference>
<sequence length="88" mass="10156">MAAKTNKKQKGKSDKPKEGEKPQKIMVPRRKLQNVPDLLSKGPDGTESEPEPIWIKIVWISFLLLLFYFSLEYFLRNVHERGEDGGDL</sequence>
<keyword evidence="2" id="KW-1133">Transmembrane helix</keyword>
<feature type="compositionally biased region" description="Basic and acidic residues" evidence="1">
    <location>
        <begin position="11"/>
        <end position="23"/>
    </location>
</feature>
<dbReference type="AlphaFoldDB" id="A0AAD9DDG9"/>
<organism evidence="3 4">
    <name type="scientific">Skeletonema marinoi</name>
    <dbReference type="NCBI Taxonomy" id="267567"/>
    <lineage>
        <taxon>Eukaryota</taxon>
        <taxon>Sar</taxon>
        <taxon>Stramenopiles</taxon>
        <taxon>Ochrophyta</taxon>
        <taxon>Bacillariophyta</taxon>
        <taxon>Coscinodiscophyceae</taxon>
        <taxon>Thalassiosirophycidae</taxon>
        <taxon>Thalassiosirales</taxon>
        <taxon>Skeletonemataceae</taxon>
        <taxon>Skeletonema</taxon>
        <taxon>Skeletonema marinoi-dohrnii complex</taxon>
    </lineage>
</organism>
<feature type="compositionally biased region" description="Basic residues" evidence="1">
    <location>
        <begin position="1"/>
        <end position="10"/>
    </location>
</feature>
<comment type="caution">
    <text evidence="3">The sequence shown here is derived from an EMBL/GenBank/DDBJ whole genome shotgun (WGS) entry which is preliminary data.</text>
</comment>
<feature type="transmembrane region" description="Helical" evidence="2">
    <location>
        <begin position="53"/>
        <end position="71"/>
    </location>
</feature>
<name>A0AAD9DDG9_9STRA</name>
<evidence type="ECO:0000256" key="1">
    <source>
        <dbReference type="SAM" id="MobiDB-lite"/>
    </source>
</evidence>
<proteinExistence type="predicted"/>
<feature type="region of interest" description="Disordered" evidence="1">
    <location>
        <begin position="1"/>
        <end position="30"/>
    </location>
</feature>
<reference evidence="3" key="1">
    <citation type="submission" date="2023-06" db="EMBL/GenBank/DDBJ databases">
        <title>Survivors Of The Sea: Transcriptome response of Skeletonema marinoi to long-term dormancy.</title>
        <authorList>
            <person name="Pinder M.I.M."/>
            <person name="Kourtchenko O."/>
            <person name="Robertson E.K."/>
            <person name="Larsson T."/>
            <person name="Maumus F."/>
            <person name="Osuna-Cruz C.M."/>
            <person name="Vancaester E."/>
            <person name="Stenow R."/>
            <person name="Vandepoele K."/>
            <person name="Ploug H."/>
            <person name="Bruchert V."/>
            <person name="Godhe A."/>
            <person name="Topel M."/>
        </authorList>
    </citation>
    <scope>NUCLEOTIDE SEQUENCE</scope>
    <source>
        <strain evidence="3">R05AC</strain>
    </source>
</reference>
<gene>
    <name evidence="3" type="ORF">QTG54_005218</name>
</gene>
<dbReference type="Proteomes" id="UP001224775">
    <property type="component" value="Unassembled WGS sequence"/>
</dbReference>
<evidence type="ECO:0000313" key="4">
    <source>
        <dbReference type="Proteomes" id="UP001224775"/>
    </source>
</evidence>
<evidence type="ECO:0000313" key="3">
    <source>
        <dbReference type="EMBL" id="KAK1743621.1"/>
    </source>
</evidence>
<evidence type="ECO:0000256" key="2">
    <source>
        <dbReference type="SAM" id="Phobius"/>
    </source>
</evidence>